<evidence type="ECO:0000313" key="6">
    <source>
        <dbReference type="Proteomes" id="UP000634672"/>
    </source>
</evidence>
<dbReference type="Pfam" id="PF13377">
    <property type="entry name" value="Peripla_BP_3"/>
    <property type="match status" value="1"/>
</dbReference>
<dbReference type="InterPro" id="IPR036388">
    <property type="entry name" value="WH-like_DNA-bd_sf"/>
</dbReference>
<dbReference type="CDD" id="cd07377">
    <property type="entry name" value="WHTH_GntR"/>
    <property type="match status" value="1"/>
</dbReference>
<protein>
    <submittedName>
        <fullName evidence="5">GntR family transcriptional regulator</fullName>
    </submittedName>
</protein>
<evidence type="ECO:0000313" key="5">
    <source>
        <dbReference type="EMBL" id="MBC5707869.1"/>
    </source>
</evidence>
<name>A0ABR7H3U4_9FIRM</name>
<feature type="domain" description="HTH gntR-type" evidence="4">
    <location>
        <begin position="5"/>
        <end position="71"/>
    </location>
</feature>
<dbReference type="SMART" id="SM00345">
    <property type="entry name" value="HTH_GNTR"/>
    <property type="match status" value="1"/>
</dbReference>
<keyword evidence="6" id="KW-1185">Reference proteome</keyword>
<dbReference type="RefSeq" id="WP_187020533.1">
    <property type="nucleotide sequence ID" value="NZ_JACOPB010000002.1"/>
</dbReference>
<dbReference type="Gene3D" id="3.40.50.2300">
    <property type="match status" value="2"/>
</dbReference>
<dbReference type="InterPro" id="IPR028082">
    <property type="entry name" value="Peripla_BP_I"/>
</dbReference>
<dbReference type="CDD" id="cd06267">
    <property type="entry name" value="PBP1_LacI_sugar_binding-like"/>
    <property type="match status" value="1"/>
</dbReference>
<dbReference type="Gene3D" id="1.10.10.10">
    <property type="entry name" value="Winged helix-like DNA-binding domain superfamily/Winged helix DNA-binding domain"/>
    <property type="match status" value="1"/>
</dbReference>
<dbReference type="EMBL" id="JACOPB010000002">
    <property type="protein sequence ID" value="MBC5707869.1"/>
    <property type="molecule type" value="Genomic_DNA"/>
</dbReference>
<keyword evidence="3" id="KW-0804">Transcription</keyword>
<gene>
    <name evidence="5" type="ORF">H8S75_07865</name>
</gene>
<dbReference type="InterPro" id="IPR036390">
    <property type="entry name" value="WH_DNA-bd_sf"/>
</dbReference>
<dbReference type="PROSITE" id="PS50949">
    <property type="entry name" value="HTH_GNTR"/>
    <property type="match status" value="1"/>
</dbReference>
<sequence length="373" mass="41852">MENEMYRYQKVKQDLLQEIRRMAPDSRLKSRPQLVKQYDVTRTTIDKAISELIGEGYLYAKNGSGTFVSSGRMQEPENMFPSASWGVIIPDIRKDVYPGMVRGIEDVANRYNINVIIGNTDYEMDKQDEYISKFIRSGIGGLIIVPTIHESGRITMFSEARAAGVPIVFCNRGVSGFEAPLVLSNDFYGAYIATKHAIGSGYQKIAFLARYWYSTSRARLQGYLSAMTEHGLIPEEIYYSYNGQNKIDVEKAAEELLAKPGRPDAIMCFNDNIAEIVYRAAERMGLSVGCDLGLIGYDNTAVCEQLPVKLTSVSFKTYEIGENAANLLLDITNGRQISEKKMVVLQPELVVRQSCSGRCRRSGEEPARLEEFI</sequence>
<comment type="caution">
    <text evidence="5">The sequence shown here is derived from an EMBL/GenBank/DDBJ whole genome shotgun (WGS) entry which is preliminary data.</text>
</comment>
<organism evidence="5 6">
    <name type="scientific">Hungatella hominis</name>
    <dbReference type="NCBI Taxonomy" id="2763050"/>
    <lineage>
        <taxon>Bacteria</taxon>
        <taxon>Bacillati</taxon>
        <taxon>Bacillota</taxon>
        <taxon>Clostridia</taxon>
        <taxon>Lachnospirales</taxon>
        <taxon>Lachnospiraceae</taxon>
        <taxon>Hungatella</taxon>
    </lineage>
</organism>
<dbReference type="SUPFAM" id="SSF46785">
    <property type="entry name" value="Winged helix' DNA-binding domain"/>
    <property type="match status" value="1"/>
</dbReference>
<dbReference type="Pfam" id="PF00392">
    <property type="entry name" value="GntR"/>
    <property type="match status" value="1"/>
</dbReference>
<evidence type="ECO:0000259" key="4">
    <source>
        <dbReference type="PROSITE" id="PS50949"/>
    </source>
</evidence>
<evidence type="ECO:0000256" key="1">
    <source>
        <dbReference type="ARBA" id="ARBA00023015"/>
    </source>
</evidence>
<keyword evidence="1" id="KW-0805">Transcription regulation</keyword>
<keyword evidence="2" id="KW-0238">DNA-binding</keyword>
<dbReference type="SUPFAM" id="SSF53822">
    <property type="entry name" value="Periplasmic binding protein-like I"/>
    <property type="match status" value="1"/>
</dbReference>
<dbReference type="InterPro" id="IPR000524">
    <property type="entry name" value="Tscrpt_reg_HTH_GntR"/>
</dbReference>
<evidence type="ECO:0000256" key="3">
    <source>
        <dbReference type="ARBA" id="ARBA00023163"/>
    </source>
</evidence>
<dbReference type="PANTHER" id="PTHR30146:SF109">
    <property type="entry name" value="HTH-TYPE TRANSCRIPTIONAL REGULATOR GALS"/>
    <property type="match status" value="1"/>
</dbReference>
<dbReference type="PANTHER" id="PTHR30146">
    <property type="entry name" value="LACI-RELATED TRANSCRIPTIONAL REPRESSOR"/>
    <property type="match status" value="1"/>
</dbReference>
<dbReference type="InterPro" id="IPR046335">
    <property type="entry name" value="LacI/GalR-like_sensor"/>
</dbReference>
<proteinExistence type="predicted"/>
<reference evidence="5 6" key="1">
    <citation type="submission" date="2020-08" db="EMBL/GenBank/DDBJ databases">
        <title>Genome public.</title>
        <authorList>
            <person name="Liu C."/>
            <person name="Sun Q."/>
        </authorList>
    </citation>
    <scope>NUCLEOTIDE SEQUENCE [LARGE SCALE GENOMIC DNA]</scope>
    <source>
        <strain evidence="5 6">NSJ-66</strain>
    </source>
</reference>
<accession>A0ABR7H3U4</accession>
<evidence type="ECO:0000256" key="2">
    <source>
        <dbReference type="ARBA" id="ARBA00023125"/>
    </source>
</evidence>
<dbReference type="Proteomes" id="UP000634672">
    <property type="component" value="Unassembled WGS sequence"/>
</dbReference>